<organism evidence="1 2">
    <name type="scientific">Cytobacillus solani</name>
    <dbReference type="NCBI Taxonomy" id="1637975"/>
    <lineage>
        <taxon>Bacteria</taxon>
        <taxon>Bacillati</taxon>
        <taxon>Bacillota</taxon>
        <taxon>Bacilli</taxon>
        <taxon>Bacillales</taxon>
        <taxon>Bacillaceae</taxon>
        <taxon>Cytobacillus</taxon>
    </lineage>
</organism>
<sequence length="92" mass="11016">MEYLTDQDFETAEKNGISKENAYQRFYRYGWSKRRTINTPVKVYTNPWQKWKAIAESNGISERLFRRSVATKWEPEHAAMEPIRIRSKEATQ</sequence>
<gene>
    <name evidence="1" type="ORF">AN957_12260</name>
</gene>
<reference evidence="1 2" key="1">
    <citation type="submission" date="2015-09" db="EMBL/GenBank/DDBJ databases">
        <title>Genome sequencing project for genomic taxonomy and phylogenomics of Bacillus-like bacteria.</title>
        <authorList>
            <person name="Liu B."/>
            <person name="Wang J."/>
            <person name="Zhu Y."/>
            <person name="Liu G."/>
            <person name="Chen Q."/>
            <person name="Chen Z."/>
            <person name="Lan J."/>
            <person name="Che J."/>
            <person name="Ge C."/>
            <person name="Shi H."/>
            <person name="Pan Z."/>
            <person name="Liu X."/>
        </authorList>
    </citation>
    <scope>NUCLEOTIDE SEQUENCE [LARGE SCALE GENOMIC DNA]</scope>
    <source>
        <strain evidence="1 2">FJAT-18043</strain>
    </source>
</reference>
<protein>
    <submittedName>
        <fullName evidence="1">Uncharacterized protein</fullName>
    </submittedName>
</protein>
<name>A0A0Q3T6Y6_9BACI</name>
<keyword evidence="2" id="KW-1185">Reference proteome</keyword>
<evidence type="ECO:0000313" key="1">
    <source>
        <dbReference type="EMBL" id="KQL19269.1"/>
    </source>
</evidence>
<dbReference type="PATRIC" id="fig|1637975.4.peg.2273"/>
<dbReference type="Proteomes" id="UP000050996">
    <property type="component" value="Unassembled WGS sequence"/>
</dbReference>
<dbReference type="AlphaFoldDB" id="A0A0Q3T6Y6"/>
<comment type="caution">
    <text evidence="1">The sequence shown here is derived from an EMBL/GenBank/DDBJ whole genome shotgun (WGS) entry which is preliminary data.</text>
</comment>
<dbReference type="EMBL" id="LJIX01000006">
    <property type="protein sequence ID" value="KQL19269.1"/>
    <property type="molecule type" value="Genomic_DNA"/>
</dbReference>
<evidence type="ECO:0000313" key="2">
    <source>
        <dbReference type="Proteomes" id="UP000050996"/>
    </source>
</evidence>
<dbReference type="RefSeq" id="WP_056684378.1">
    <property type="nucleotide sequence ID" value="NZ_CP041305.1"/>
</dbReference>
<accession>A0A0Q3T6Y6</accession>
<proteinExistence type="predicted"/>